<dbReference type="SMART" id="SM00090">
    <property type="entry name" value="RIO"/>
    <property type="match status" value="1"/>
</dbReference>
<dbReference type="PANTHER" id="PTHR45723">
    <property type="entry name" value="SERINE/THREONINE-PROTEIN KINASE RIO1"/>
    <property type="match status" value="1"/>
</dbReference>
<sequence>MMGLLPVDIPLDRLRLQFEDSDGEFAWEDAWGQDGYDDGALDWEDLREEYLESGHAGAAAGLHGAGPNAQGRGVAGRQGTLQPRAKLVQGMEGRISVAPLRSDDTLAVLGGDYAMDASVATAVRGSARTQLTGAASRGRDKSERATVETVLDPRTRLVLFKMLNSGFLGEINGCISTGKEANVYHATGSAGADLAVKVYKTSILAFKDRDRYVTGDFRFRFGYCKSNPRKMVKVWAEKEMRNLARLRAAGILAPQPLQLRAHVLVMQFVGAGGVAAPRLKDARAPLGQLQRFYTQLVLLVRRLYQECRLVHADLSEYNILVHQGKLWLIDVSQAVDLDHPRALDFLREDAAHVNAFFRRAGIATLTTRELFDFAVDPAITPDRLDDALDALARLAASRPADAAAEEDAGVAAQVFHQAYIPRRLEEVEDHERDFDRLAHGAGAAEGPKPGGAQEGDSDGESNSEGGSDSGSEGYEGGGDSGGARAAPADPEATRAERKAHKAAVKEANRERRKHKVPKHVKKHALARHKKK</sequence>
<dbReference type="GO" id="GO:0005524">
    <property type="term" value="F:ATP binding"/>
    <property type="evidence" value="ECO:0007669"/>
    <property type="project" value="UniProtKB-KW"/>
</dbReference>
<evidence type="ECO:0000256" key="9">
    <source>
        <dbReference type="ARBA" id="ARBA00022679"/>
    </source>
</evidence>
<feature type="domain" description="RIO kinase" evidence="20">
    <location>
        <begin position="140"/>
        <end position="376"/>
    </location>
</feature>
<comment type="cofactor">
    <cofactor evidence="1">
        <name>Mg(2+)</name>
        <dbReference type="ChEBI" id="CHEBI:18420"/>
    </cofactor>
</comment>
<dbReference type="InterPro" id="IPR008266">
    <property type="entry name" value="Tyr_kinase_AS"/>
</dbReference>
<evidence type="ECO:0000256" key="7">
    <source>
        <dbReference type="ARBA" id="ARBA00022517"/>
    </source>
</evidence>
<comment type="caution">
    <text evidence="21">The sequence shown here is derived from an EMBL/GenBank/DDBJ whole genome shotgun (WGS) entry which is preliminary data.</text>
</comment>
<dbReference type="Gene3D" id="1.10.510.10">
    <property type="entry name" value="Transferase(Phosphotransferase) domain 1"/>
    <property type="match status" value="1"/>
</dbReference>
<dbReference type="Proteomes" id="UP001445335">
    <property type="component" value="Unassembled WGS sequence"/>
</dbReference>
<evidence type="ECO:0000256" key="13">
    <source>
        <dbReference type="ARBA" id="ARBA00022801"/>
    </source>
</evidence>
<evidence type="ECO:0000256" key="12">
    <source>
        <dbReference type="ARBA" id="ARBA00022777"/>
    </source>
</evidence>
<evidence type="ECO:0000256" key="8">
    <source>
        <dbReference type="ARBA" id="ARBA00022527"/>
    </source>
</evidence>
<evidence type="ECO:0000256" key="17">
    <source>
        <dbReference type="ARBA" id="ARBA00048679"/>
    </source>
</evidence>
<keyword evidence="22" id="KW-1185">Reference proteome</keyword>
<gene>
    <name evidence="21" type="ORF">WJX81_006545</name>
</gene>
<evidence type="ECO:0000256" key="2">
    <source>
        <dbReference type="ARBA" id="ARBA00004496"/>
    </source>
</evidence>
<protein>
    <recommendedName>
        <fullName evidence="5">Serine/threonine-protein kinase RIO1</fullName>
        <ecNumber evidence="4">2.7.11.1</ecNumber>
    </recommendedName>
    <alternativeName>
        <fullName evidence="18">Serine/threonine-protein kinase rio1</fullName>
    </alternativeName>
</protein>
<feature type="compositionally biased region" description="Low complexity" evidence="19">
    <location>
        <begin position="462"/>
        <end position="472"/>
    </location>
</feature>
<comment type="catalytic activity">
    <reaction evidence="17">
        <text>L-seryl-[protein] + ATP = O-phospho-L-seryl-[protein] + ADP + H(+)</text>
        <dbReference type="Rhea" id="RHEA:17989"/>
        <dbReference type="Rhea" id="RHEA-COMP:9863"/>
        <dbReference type="Rhea" id="RHEA-COMP:11604"/>
        <dbReference type="ChEBI" id="CHEBI:15378"/>
        <dbReference type="ChEBI" id="CHEBI:29999"/>
        <dbReference type="ChEBI" id="CHEBI:30616"/>
        <dbReference type="ChEBI" id="CHEBI:83421"/>
        <dbReference type="ChEBI" id="CHEBI:456216"/>
        <dbReference type="EC" id="2.7.11.1"/>
    </reaction>
</comment>
<evidence type="ECO:0000256" key="14">
    <source>
        <dbReference type="ARBA" id="ARBA00022840"/>
    </source>
</evidence>
<comment type="similarity">
    <text evidence="3">Belongs to the protein kinase superfamily. RIO-type Ser/Thr kinase family.</text>
</comment>
<keyword evidence="9" id="KW-0808">Transferase</keyword>
<keyword evidence="15" id="KW-0460">Magnesium</keyword>
<evidence type="ECO:0000313" key="21">
    <source>
        <dbReference type="EMBL" id="KAK9841840.1"/>
    </source>
</evidence>
<evidence type="ECO:0000256" key="5">
    <source>
        <dbReference type="ARBA" id="ARBA00016038"/>
    </source>
</evidence>
<dbReference type="InterPro" id="IPR018934">
    <property type="entry name" value="RIO_dom"/>
</dbReference>
<reference evidence="21 22" key="1">
    <citation type="journal article" date="2024" name="Nat. Commun.">
        <title>Phylogenomics reveals the evolutionary origins of lichenization in chlorophyte algae.</title>
        <authorList>
            <person name="Puginier C."/>
            <person name="Libourel C."/>
            <person name="Otte J."/>
            <person name="Skaloud P."/>
            <person name="Haon M."/>
            <person name="Grisel S."/>
            <person name="Petersen M."/>
            <person name="Berrin J.G."/>
            <person name="Delaux P.M."/>
            <person name="Dal Grande F."/>
            <person name="Keller J."/>
        </authorList>
    </citation>
    <scope>NUCLEOTIDE SEQUENCE [LARGE SCALE GENOMIC DNA]</scope>
    <source>
        <strain evidence="21 22">SAG 245.80</strain>
    </source>
</reference>
<organism evidence="21 22">
    <name type="scientific">Elliptochloris bilobata</name>
    <dbReference type="NCBI Taxonomy" id="381761"/>
    <lineage>
        <taxon>Eukaryota</taxon>
        <taxon>Viridiplantae</taxon>
        <taxon>Chlorophyta</taxon>
        <taxon>core chlorophytes</taxon>
        <taxon>Trebouxiophyceae</taxon>
        <taxon>Trebouxiophyceae incertae sedis</taxon>
        <taxon>Elliptochloris clade</taxon>
        <taxon>Elliptochloris</taxon>
    </lineage>
</organism>
<comment type="subcellular location">
    <subcellularLocation>
        <location evidence="2">Cytoplasm</location>
    </subcellularLocation>
</comment>
<comment type="catalytic activity">
    <reaction evidence="16">
        <text>L-threonyl-[protein] + ATP = O-phospho-L-threonyl-[protein] + ADP + H(+)</text>
        <dbReference type="Rhea" id="RHEA:46608"/>
        <dbReference type="Rhea" id="RHEA-COMP:11060"/>
        <dbReference type="Rhea" id="RHEA-COMP:11605"/>
        <dbReference type="ChEBI" id="CHEBI:15378"/>
        <dbReference type="ChEBI" id="CHEBI:30013"/>
        <dbReference type="ChEBI" id="CHEBI:30616"/>
        <dbReference type="ChEBI" id="CHEBI:61977"/>
        <dbReference type="ChEBI" id="CHEBI:456216"/>
        <dbReference type="EC" id="2.7.11.1"/>
    </reaction>
</comment>
<dbReference type="PROSITE" id="PS00109">
    <property type="entry name" value="PROTEIN_KINASE_TYR"/>
    <property type="match status" value="1"/>
</dbReference>
<dbReference type="EMBL" id="JALJOU010000010">
    <property type="protein sequence ID" value="KAK9841840.1"/>
    <property type="molecule type" value="Genomic_DNA"/>
</dbReference>
<evidence type="ECO:0000259" key="20">
    <source>
        <dbReference type="SMART" id="SM00090"/>
    </source>
</evidence>
<dbReference type="InterPro" id="IPR000687">
    <property type="entry name" value="RIO_kinase"/>
</dbReference>
<dbReference type="GO" id="GO:0005737">
    <property type="term" value="C:cytoplasm"/>
    <property type="evidence" value="ECO:0007669"/>
    <property type="project" value="UniProtKB-SubCell"/>
</dbReference>
<dbReference type="InterPro" id="IPR018935">
    <property type="entry name" value="RIO_kinase_CS"/>
</dbReference>
<keyword evidence="8" id="KW-0723">Serine/threonine-protein kinase</keyword>
<dbReference type="GO" id="GO:0042254">
    <property type="term" value="P:ribosome biogenesis"/>
    <property type="evidence" value="ECO:0007669"/>
    <property type="project" value="UniProtKB-KW"/>
</dbReference>
<dbReference type="GO" id="GO:0046872">
    <property type="term" value="F:metal ion binding"/>
    <property type="evidence" value="ECO:0007669"/>
    <property type="project" value="UniProtKB-KW"/>
</dbReference>
<keyword evidence="10" id="KW-0479">Metal-binding</keyword>
<evidence type="ECO:0000313" key="22">
    <source>
        <dbReference type="Proteomes" id="UP001445335"/>
    </source>
</evidence>
<keyword evidence="13" id="KW-0378">Hydrolase</keyword>
<keyword evidence="6" id="KW-0963">Cytoplasm</keyword>
<evidence type="ECO:0000256" key="19">
    <source>
        <dbReference type="SAM" id="MobiDB-lite"/>
    </source>
</evidence>
<dbReference type="Gene3D" id="3.30.200.20">
    <property type="entry name" value="Phosphorylase Kinase, domain 1"/>
    <property type="match status" value="1"/>
</dbReference>
<keyword evidence="12" id="KW-0418">Kinase</keyword>
<dbReference type="AlphaFoldDB" id="A0AAW1S708"/>
<keyword evidence="7" id="KW-0690">Ribosome biogenesis</keyword>
<evidence type="ECO:0000256" key="15">
    <source>
        <dbReference type="ARBA" id="ARBA00022842"/>
    </source>
</evidence>
<evidence type="ECO:0000256" key="6">
    <source>
        <dbReference type="ARBA" id="ARBA00022490"/>
    </source>
</evidence>
<dbReference type="FunFam" id="3.30.200.20:FF:000148">
    <property type="entry name" value="Serine/threonine-protein kinase RIO1"/>
    <property type="match status" value="1"/>
</dbReference>
<dbReference type="InterPro" id="IPR051272">
    <property type="entry name" value="RIO-type_Ser/Thr_kinase"/>
</dbReference>
<evidence type="ECO:0000256" key="10">
    <source>
        <dbReference type="ARBA" id="ARBA00022723"/>
    </source>
</evidence>
<dbReference type="Pfam" id="PF01163">
    <property type="entry name" value="RIO1"/>
    <property type="match status" value="1"/>
</dbReference>
<dbReference type="CDD" id="cd05147">
    <property type="entry name" value="RIO1_euk"/>
    <property type="match status" value="1"/>
</dbReference>
<proteinExistence type="inferred from homology"/>
<evidence type="ECO:0000256" key="11">
    <source>
        <dbReference type="ARBA" id="ARBA00022741"/>
    </source>
</evidence>
<evidence type="ECO:0000256" key="16">
    <source>
        <dbReference type="ARBA" id="ARBA00047899"/>
    </source>
</evidence>
<evidence type="ECO:0000256" key="1">
    <source>
        <dbReference type="ARBA" id="ARBA00001946"/>
    </source>
</evidence>
<dbReference type="EC" id="2.7.11.1" evidence="4"/>
<accession>A0AAW1S708</accession>
<dbReference type="SUPFAM" id="SSF56112">
    <property type="entry name" value="Protein kinase-like (PK-like)"/>
    <property type="match status" value="1"/>
</dbReference>
<name>A0AAW1S708_9CHLO</name>
<keyword evidence="14" id="KW-0067">ATP-binding</keyword>
<feature type="region of interest" description="Disordered" evidence="19">
    <location>
        <begin position="440"/>
        <end position="531"/>
    </location>
</feature>
<evidence type="ECO:0000256" key="18">
    <source>
        <dbReference type="ARBA" id="ARBA00068838"/>
    </source>
</evidence>
<evidence type="ECO:0000256" key="4">
    <source>
        <dbReference type="ARBA" id="ARBA00012513"/>
    </source>
</evidence>
<dbReference type="InterPro" id="IPR011009">
    <property type="entry name" value="Kinase-like_dom_sf"/>
</dbReference>
<evidence type="ECO:0000256" key="3">
    <source>
        <dbReference type="ARBA" id="ARBA00009196"/>
    </source>
</evidence>
<dbReference type="GO" id="GO:0004674">
    <property type="term" value="F:protein serine/threonine kinase activity"/>
    <property type="evidence" value="ECO:0007669"/>
    <property type="project" value="UniProtKB-KW"/>
</dbReference>
<dbReference type="GO" id="GO:0016787">
    <property type="term" value="F:hydrolase activity"/>
    <property type="evidence" value="ECO:0007669"/>
    <property type="project" value="UniProtKB-KW"/>
</dbReference>
<keyword evidence="11" id="KW-0547">Nucleotide-binding</keyword>
<feature type="compositionally biased region" description="Basic residues" evidence="19">
    <location>
        <begin position="510"/>
        <end position="531"/>
    </location>
</feature>
<dbReference type="PROSITE" id="PS01245">
    <property type="entry name" value="RIO1"/>
    <property type="match status" value="1"/>
</dbReference>